<sequence length="406" mass="44281">MPGPFSHLRVLDISRILAAPLAAQNLADLGAEVIKIEKPGSGDDTRTFGPPWMKDRDGSDTRESAYFLAGNRNKKSVTLDIATPEGQALVRELVKVSDVLIENYKVGNLKRYGLSYEDLQPLNPGLIYCSVTGFGQDGPYAERPGYDFIFQGMGGMMSITGERDGLPGGGPQKVGIPIVDYLTGLNASIALCAAIAHRERTGEGQYIDCALLDMAVAVNVTQVISHFCDDSVPKRLGNGHPHIVPYQVFATADGHMILAVANDAQFRRFCKAAGREELADDPRFTTNSGRVIHRDELLPILRDIMAAHPKAWWQDRLEAVEVACGPINDIREVFEDPQVKHRGLRVDMPHPQGTAPMVASPLRLSRTPVTYHSPPPLLGEHTQQVLRDVLGLAQSELDALAAARVI</sequence>
<dbReference type="EMBL" id="WSEL01000009">
    <property type="protein sequence ID" value="MVQ32610.1"/>
    <property type="molecule type" value="Genomic_DNA"/>
</dbReference>
<dbReference type="GO" id="GO:0008410">
    <property type="term" value="F:CoA-transferase activity"/>
    <property type="evidence" value="ECO:0007669"/>
    <property type="project" value="TreeGrafter"/>
</dbReference>
<organism evidence="2 3">
    <name type="scientific">Ramlibacter pinisoli</name>
    <dbReference type="NCBI Taxonomy" id="2682844"/>
    <lineage>
        <taxon>Bacteria</taxon>
        <taxon>Pseudomonadati</taxon>
        <taxon>Pseudomonadota</taxon>
        <taxon>Betaproteobacteria</taxon>
        <taxon>Burkholderiales</taxon>
        <taxon>Comamonadaceae</taxon>
        <taxon>Ramlibacter</taxon>
    </lineage>
</organism>
<reference evidence="2 3" key="1">
    <citation type="submission" date="2019-12" db="EMBL/GenBank/DDBJ databases">
        <authorList>
            <person name="Huq M.A."/>
        </authorList>
    </citation>
    <scope>NUCLEOTIDE SEQUENCE [LARGE SCALE GENOMIC DNA]</scope>
    <source>
        <strain evidence="2 3">MAH-25</strain>
    </source>
</reference>
<dbReference type="Pfam" id="PF02515">
    <property type="entry name" value="CoA_transf_3"/>
    <property type="match status" value="1"/>
</dbReference>
<dbReference type="InterPro" id="IPR044855">
    <property type="entry name" value="CoA-Trfase_III_dom3_sf"/>
</dbReference>
<dbReference type="PANTHER" id="PTHR48207:SF3">
    <property type="entry name" value="SUCCINATE--HYDROXYMETHYLGLUTARATE COA-TRANSFERASE"/>
    <property type="match status" value="1"/>
</dbReference>
<dbReference type="Proteomes" id="UP000469385">
    <property type="component" value="Unassembled WGS sequence"/>
</dbReference>
<gene>
    <name evidence="2" type="ORF">GON04_24355</name>
</gene>
<protein>
    <submittedName>
        <fullName evidence="2">CoA transferase</fullName>
    </submittedName>
</protein>
<accession>A0A6N8J2S5</accession>
<proteinExistence type="predicted"/>
<evidence type="ECO:0000256" key="1">
    <source>
        <dbReference type="ARBA" id="ARBA00022679"/>
    </source>
</evidence>
<comment type="caution">
    <text evidence="2">The sequence shown here is derived from an EMBL/GenBank/DDBJ whole genome shotgun (WGS) entry which is preliminary data.</text>
</comment>
<evidence type="ECO:0000313" key="3">
    <source>
        <dbReference type="Proteomes" id="UP000469385"/>
    </source>
</evidence>
<dbReference type="Gene3D" id="3.40.50.10540">
    <property type="entry name" value="Crotonobetainyl-coa:carnitine coa-transferase, domain 1"/>
    <property type="match status" value="1"/>
</dbReference>
<keyword evidence="1 2" id="KW-0808">Transferase</keyword>
<dbReference type="Gene3D" id="3.30.1540.10">
    <property type="entry name" value="formyl-coa transferase, domain 3"/>
    <property type="match status" value="1"/>
</dbReference>
<dbReference type="SUPFAM" id="SSF89796">
    <property type="entry name" value="CoA-transferase family III (CaiB/BaiF)"/>
    <property type="match status" value="1"/>
</dbReference>
<dbReference type="InterPro" id="IPR003673">
    <property type="entry name" value="CoA-Trfase_fam_III"/>
</dbReference>
<keyword evidence="3" id="KW-1185">Reference proteome</keyword>
<dbReference type="PANTHER" id="PTHR48207">
    <property type="entry name" value="SUCCINATE--HYDROXYMETHYLGLUTARATE COA-TRANSFERASE"/>
    <property type="match status" value="1"/>
</dbReference>
<dbReference type="RefSeq" id="WP_181653748.1">
    <property type="nucleotide sequence ID" value="NZ_WSEL01000009.1"/>
</dbReference>
<dbReference type="InterPro" id="IPR050483">
    <property type="entry name" value="CoA-transferase_III_domain"/>
</dbReference>
<name>A0A6N8J2S5_9BURK</name>
<evidence type="ECO:0000313" key="2">
    <source>
        <dbReference type="EMBL" id="MVQ32610.1"/>
    </source>
</evidence>
<dbReference type="AlphaFoldDB" id="A0A6N8J2S5"/>
<dbReference type="InterPro" id="IPR023606">
    <property type="entry name" value="CoA-Trfase_III_dom_1_sf"/>
</dbReference>